<dbReference type="AlphaFoldDB" id="A0A329MCA0"/>
<keyword evidence="2" id="KW-1185">Reference proteome</keyword>
<name>A0A329MCA0_9BACL</name>
<organism evidence="1 2">
    <name type="scientific">Paenibacillus contaminans</name>
    <dbReference type="NCBI Taxonomy" id="450362"/>
    <lineage>
        <taxon>Bacteria</taxon>
        <taxon>Bacillati</taxon>
        <taxon>Bacillota</taxon>
        <taxon>Bacilli</taxon>
        <taxon>Bacillales</taxon>
        <taxon>Paenibacillaceae</taxon>
        <taxon>Paenibacillus</taxon>
    </lineage>
</organism>
<dbReference type="OrthoDB" id="2585866at2"/>
<evidence type="ECO:0000313" key="1">
    <source>
        <dbReference type="EMBL" id="RAV16766.1"/>
    </source>
</evidence>
<protein>
    <submittedName>
        <fullName evidence="1">Flagellar biosynthesis protein FlgA</fullName>
    </submittedName>
</protein>
<keyword evidence="1" id="KW-0966">Cell projection</keyword>
<comment type="caution">
    <text evidence="1">The sequence shown here is derived from an EMBL/GenBank/DDBJ whole genome shotgun (WGS) entry which is preliminary data.</text>
</comment>
<keyword evidence="1" id="KW-0969">Cilium</keyword>
<reference evidence="1 2" key="1">
    <citation type="journal article" date="2009" name="Int. J. Syst. Evol. Microbiol.">
        <title>Paenibacillus contaminans sp. nov., isolated from a contaminated laboratory plate.</title>
        <authorList>
            <person name="Chou J.H."/>
            <person name="Lee J.H."/>
            <person name="Lin M.C."/>
            <person name="Chang P.S."/>
            <person name="Arun A.B."/>
            <person name="Young C.C."/>
            <person name="Chen W.M."/>
        </authorList>
    </citation>
    <scope>NUCLEOTIDE SEQUENCE [LARGE SCALE GENOMIC DNA]</scope>
    <source>
        <strain evidence="1 2">CKOBP-6</strain>
    </source>
</reference>
<gene>
    <name evidence="1" type="ORF">DQG23_28195</name>
</gene>
<accession>A0A329MCA0</accession>
<dbReference type="Proteomes" id="UP000250369">
    <property type="component" value="Unassembled WGS sequence"/>
</dbReference>
<dbReference type="PROSITE" id="PS51257">
    <property type="entry name" value="PROKAR_LIPOPROTEIN"/>
    <property type="match status" value="1"/>
</dbReference>
<sequence length="236" mass="25712">MNRGRSAAISLIAGLLACGLMYGVYKLQLRQVRLQETVGVVVPKDFIRSGTFLSEDMLELKPVLRGSYREGMLASIEAAAGKETLLPLGRGEPVLDWKLDRFHLMPGSGQATFQIPKEYVLSLSNGIRAGDTVKLYVSGKEGSSLLFGHDIVVASVKSSANVEIDDPKNPALFSRVNGDMESMYAARREANGAIDQINLNLTEQEWLAIDEACRDKKAKLVIAFASSSIVEKPPVK</sequence>
<evidence type="ECO:0000313" key="2">
    <source>
        <dbReference type="Proteomes" id="UP000250369"/>
    </source>
</evidence>
<proteinExistence type="predicted"/>
<dbReference type="EMBL" id="QMFB01000020">
    <property type="protein sequence ID" value="RAV16766.1"/>
    <property type="molecule type" value="Genomic_DNA"/>
</dbReference>
<dbReference type="CDD" id="cd11614">
    <property type="entry name" value="SAF_CpaB_FlgA_like"/>
    <property type="match status" value="1"/>
</dbReference>
<keyword evidence="1" id="KW-0282">Flagellum</keyword>